<sequence>MVIGLLHTTIRTDEKLLIEAAKKRNVKMMLIDVRESAFLPSILYNFDVVLERCVSTTKGNYAISFFESLNIPVVNSSRVAAICEDKFLTSLALYKNKVKEPQFAMVFNIDQAVITIEKMGGYPVVIKPTKGSWGRLLAKVNDSDALETILEHKTVLGSPQHKAFYIQQYIDKAGVDIRAFVIDGVVISAISRRSDHWITNTARGGSVENYHVTQSLQDICKSASYAVGGGVLAIDLMETDSGYLVNEINHTMEFKNSEIPTGVSISGAIIDYCLKIINKKC</sequence>
<evidence type="ECO:0000259" key="11">
    <source>
        <dbReference type="PROSITE" id="PS50975"/>
    </source>
</evidence>
<feature type="domain" description="ATP-grasp" evidence="11">
    <location>
        <begin position="90"/>
        <end position="274"/>
    </location>
</feature>
<dbReference type="SUPFAM" id="SSF52440">
    <property type="entry name" value="PreATP-grasp domain"/>
    <property type="match status" value="1"/>
</dbReference>
<evidence type="ECO:0000256" key="1">
    <source>
        <dbReference type="ARBA" id="ARBA00001946"/>
    </source>
</evidence>
<keyword evidence="4" id="KW-0028">Amino-acid biosynthesis</keyword>
<dbReference type="GO" id="GO:0046872">
    <property type="term" value="F:metal ion binding"/>
    <property type="evidence" value="ECO:0007669"/>
    <property type="project" value="UniProtKB-KW"/>
</dbReference>
<reference evidence="12 13" key="1">
    <citation type="journal article" date="2016" name="Nat. Commun.">
        <title>Thousands of microbial genomes shed light on interconnected biogeochemical processes in an aquifer system.</title>
        <authorList>
            <person name="Anantharaman K."/>
            <person name="Brown C.T."/>
            <person name="Hug L.A."/>
            <person name="Sharon I."/>
            <person name="Castelle C.J."/>
            <person name="Probst A.J."/>
            <person name="Thomas B.C."/>
            <person name="Singh A."/>
            <person name="Wilkins M.J."/>
            <person name="Karaoz U."/>
            <person name="Brodie E.L."/>
            <person name="Williams K.H."/>
            <person name="Hubbard S.S."/>
            <person name="Banfield J.F."/>
        </authorList>
    </citation>
    <scope>NUCLEOTIDE SEQUENCE [LARGE SCALE GENOMIC DNA]</scope>
</reference>
<protein>
    <submittedName>
        <fullName evidence="12">Lysine biosynthesis enzyme LysX</fullName>
    </submittedName>
</protein>
<evidence type="ECO:0000256" key="8">
    <source>
        <dbReference type="ARBA" id="ARBA00022842"/>
    </source>
</evidence>
<dbReference type="Pfam" id="PF22626">
    <property type="entry name" value="LysX_preATP_grasp"/>
    <property type="match status" value="1"/>
</dbReference>
<dbReference type="NCBIfam" id="TIGR02144">
    <property type="entry name" value="LysX_arch"/>
    <property type="match status" value="1"/>
</dbReference>
<keyword evidence="7 10" id="KW-0067">ATP-binding</keyword>
<evidence type="ECO:0000256" key="5">
    <source>
        <dbReference type="ARBA" id="ARBA00022723"/>
    </source>
</evidence>
<comment type="caution">
    <text evidence="12">The sequence shown here is derived from an EMBL/GenBank/DDBJ whole genome shotgun (WGS) entry which is preliminary data.</text>
</comment>
<dbReference type="InterPro" id="IPR004666">
    <property type="entry name" value="Rp_bS6_RimK/Lys_biosynth_LsyX"/>
</dbReference>
<accession>A0A1F7JCB3</accession>
<dbReference type="PROSITE" id="PS50975">
    <property type="entry name" value="ATP_GRASP"/>
    <property type="match status" value="1"/>
</dbReference>
<evidence type="ECO:0000256" key="4">
    <source>
        <dbReference type="ARBA" id="ARBA00022605"/>
    </source>
</evidence>
<dbReference type="GO" id="GO:0009432">
    <property type="term" value="P:SOS response"/>
    <property type="evidence" value="ECO:0007669"/>
    <property type="project" value="TreeGrafter"/>
</dbReference>
<comment type="similarity">
    <text evidence="2">Belongs to the RimK family. LysX subfamily.</text>
</comment>
<dbReference type="FunFam" id="3.30.1490.20:FF:000025">
    <property type="entry name" value="Alpha-aminoadipate--LysW ligase LysX protein"/>
    <property type="match status" value="1"/>
</dbReference>
<dbReference type="GO" id="GO:0005737">
    <property type="term" value="C:cytoplasm"/>
    <property type="evidence" value="ECO:0007669"/>
    <property type="project" value="TreeGrafter"/>
</dbReference>
<dbReference type="NCBIfam" id="TIGR00768">
    <property type="entry name" value="rimK_fam"/>
    <property type="match status" value="1"/>
</dbReference>
<dbReference type="Pfam" id="PF08443">
    <property type="entry name" value="RimK"/>
    <property type="match status" value="1"/>
</dbReference>
<dbReference type="Proteomes" id="UP000177418">
    <property type="component" value="Unassembled WGS sequence"/>
</dbReference>
<name>A0A1F7JCB3_9BACT</name>
<dbReference type="Gene3D" id="3.30.1490.20">
    <property type="entry name" value="ATP-grasp fold, A domain"/>
    <property type="match status" value="1"/>
</dbReference>
<evidence type="ECO:0000256" key="10">
    <source>
        <dbReference type="PROSITE-ProRule" id="PRU00409"/>
    </source>
</evidence>
<dbReference type="InterPro" id="IPR013815">
    <property type="entry name" value="ATP_grasp_subdomain_1"/>
</dbReference>
<dbReference type="InterPro" id="IPR011870">
    <property type="entry name" value="LysX_arch"/>
</dbReference>
<comment type="pathway">
    <text evidence="9">Amino-acid biosynthesis.</text>
</comment>
<dbReference type="GO" id="GO:0005524">
    <property type="term" value="F:ATP binding"/>
    <property type="evidence" value="ECO:0007669"/>
    <property type="project" value="UniProtKB-UniRule"/>
</dbReference>
<evidence type="ECO:0000313" key="12">
    <source>
        <dbReference type="EMBL" id="OGK53252.1"/>
    </source>
</evidence>
<dbReference type="PANTHER" id="PTHR21621">
    <property type="entry name" value="RIBOSOMAL PROTEIN S6 MODIFICATION PROTEIN"/>
    <property type="match status" value="1"/>
</dbReference>
<keyword evidence="8" id="KW-0460">Magnesium</keyword>
<keyword evidence="3" id="KW-0436">Ligase</keyword>
<dbReference type="GO" id="GO:0018169">
    <property type="term" value="F:ribosomal S6-glutamic acid ligase activity"/>
    <property type="evidence" value="ECO:0007669"/>
    <property type="project" value="TreeGrafter"/>
</dbReference>
<evidence type="ECO:0000313" key="13">
    <source>
        <dbReference type="Proteomes" id="UP000177418"/>
    </source>
</evidence>
<evidence type="ECO:0000256" key="3">
    <source>
        <dbReference type="ARBA" id="ARBA00022598"/>
    </source>
</evidence>
<dbReference type="PANTHER" id="PTHR21621:SF0">
    <property type="entry name" value="BETA-CITRYLGLUTAMATE SYNTHASE B-RELATED"/>
    <property type="match status" value="1"/>
</dbReference>
<dbReference type="Gene3D" id="3.40.50.20">
    <property type="match status" value="1"/>
</dbReference>
<dbReference type="InterPro" id="IPR054562">
    <property type="entry name" value="LysX/ArgX_preATP_grasp"/>
</dbReference>
<keyword evidence="5" id="KW-0479">Metal-binding</keyword>
<dbReference type="InterPro" id="IPR011761">
    <property type="entry name" value="ATP-grasp"/>
</dbReference>
<keyword evidence="6 10" id="KW-0547">Nucleotide-binding</keyword>
<dbReference type="EMBL" id="MGAV01000021">
    <property type="protein sequence ID" value="OGK53252.1"/>
    <property type="molecule type" value="Genomic_DNA"/>
</dbReference>
<evidence type="ECO:0000256" key="9">
    <source>
        <dbReference type="ARBA" id="ARBA00029440"/>
    </source>
</evidence>
<comment type="cofactor">
    <cofactor evidence="1">
        <name>Mg(2+)</name>
        <dbReference type="ChEBI" id="CHEBI:18420"/>
    </cofactor>
</comment>
<evidence type="ECO:0000256" key="2">
    <source>
        <dbReference type="ARBA" id="ARBA00006239"/>
    </source>
</evidence>
<dbReference type="Gene3D" id="3.30.470.20">
    <property type="entry name" value="ATP-grasp fold, B domain"/>
    <property type="match status" value="1"/>
</dbReference>
<dbReference type="AlphaFoldDB" id="A0A1F7JCB3"/>
<evidence type="ECO:0000256" key="6">
    <source>
        <dbReference type="ARBA" id="ARBA00022741"/>
    </source>
</evidence>
<dbReference type="GO" id="GO:0009085">
    <property type="term" value="P:lysine biosynthetic process"/>
    <property type="evidence" value="ECO:0007669"/>
    <property type="project" value="InterPro"/>
</dbReference>
<dbReference type="InterPro" id="IPR016185">
    <property type="entry name" value="PreATP-grasp_dom_sf"/>
</dbReference>
<evidence type="ECO:0000256" key="7">
    <source>
        <dbReference type="ARBA" id="ARBA00022840"/>
    </source>
</evidence>
<dbReference type="InterPro" id="IPR013651">
    <property type="entry name" value="ATP-grasp_RimK-type"/>
</dbReference>
<organism evidence="12 13">
    <name type="scientific">Candidatus Roizmanbacteria bacterium RIFCSPLOWO2_02_FULL_36_11</name>
    <dbReference type="NCBI Taxonomy" id="1802071"/>
    <lineage>
        <taxon>Bacteria</taxon>
        <taxon>Candidatus Roizmaniibacteriota</taxon>
    </lineage>
</organism>
<gene>
    <name evidence="12" type="ORF">A3H78_03015</name>
</gene>
<dbReference type="SUPFAM" id="SSF56059">
    <property type="entry name" value="Glutathione synthetase ATP-binding domain-like"/>
    <property type="match status" value="1"/>
</dbReference>
<proteinExistence type="inferred from homology"/>